<comment type="similarity">
    <text evidence="1">Belongs to the Fur family.</text>
</comment>
<dbReference type="RefSeq" id="WP_076979434.1">
    <property type="nucleotide sequence ID" value="NZ_CP019124.1"/>
</dbReference>
<feature type="binding site" evidence="7">
    <location>
        <position position="173"/>
    </location>
    <ligand>
        <name>Zn(2+)</name>
        <dbReference type="ChEBI" id="CHEBI:29105"/>
    </ligand>
</feature>
<dbReference type="SUPFAM" id="SSF46785">
    <property type="entry name" value="Winged helix' DNA-binding domain"/>
    <property type="match status" value="1"/>
</dbReference>
<dbReference type="GO" id="GO:0008270">
    <property type="term" value="F:zinc ion binding"/>
    <property type="evidence" value="ECO:0007669"/>
    <property type="project" value="TreeGrafter"/>
</dbReference>
<dbReference type="InterPro" id="IPR036390">
    <property type="entry name" value="WH_DNA-bd_sf"/>
</dbReference>
<keyword evidence="5" id="KW-0238">DNA-binding</keyword>
<evidence type="ECO:0000313" key="8">
    <source>
        <dbReference type="EMBL" id="APX89410.1"/>
    </source>
</evidence>
<dbReference type="AlphaFoldDB" id="A0A1U7DHD9"/>
<dbReference type="InterPro" id="IPR002481">
    <property type="entry name" value="FUR"/>
</dbReference>
<name>A0A1U7DHD9_9RHOB</name>
<dbReference type="InterPro" id="IPR043135">
    <property type="entry name" value="Fur_C"/>
</dbReference>
<dbReference type="STRING" id="1267768.BV394_06530"/>
<dbReference type="Gene3D" id="1.10.10.10">
    <property type="entry name" value="Winged helix-like DNA-binding domain superfamily/Winged helix DNA-binding domain"/>
    <property type="match status" value="1"/>
</dbReference>
<evidence type="ECO:0000256" key="7">
    <source>
        <dbReference type="PIRSR" id="PIRSR602481-1"/>
    </source>
</evidence>
<evidence type="ECO:0000256" key="4">
    <source>
        <dbReference type="ARBA" id="ARBA00023015"/>
    </source>
</evidence>
<dbReference type="PANTHER" id="PTHR33202:SF6">
    <property type="entry name" value="ZINC UPTAKE REGULATION PROTEIN"/>
    <property type="match status" value="1"/>
</dbReference>
<keyword evidence="3 7" id="KW-0862">Zinc</keyword>
<keyword evidence="6" id="KW-0804">Transcription</keyword>
<evidence type="ECO:0000256" key="5">
    <source>
        <dbReference type="ARBA" id="ARBA00023125"/>
    </source>
</evidence>
<dbReference type="GO" id="GO:0003700">
    <property type="term" value="F:DNA-binding transcription factor activity"/>
    <property type="evidence" value="ECO:0007669"/>
    <property type="project" value="InterPro"/>
</dbReference>
<keyword evidence="2" id="KW-0678">Repressor</keyword>
<protein>
    <submittedName>
        <fullName evidence="8">Fur family transcriptional regulator</fullName>
    </submittedName>
</protein>
<dbReference type="GO" id="GO:1900376">
    <property type="term" value="P:regulation of secondary metabolite biosynthetic process"/>
    <property type="evidence" value="ECO:0007669"/>
    <property type="project" value="TreeGrafter"/>
</dbReference>
<evidence type="ECO:0000256" key="1">
    <source>
        <dbReference type="ARBA" id="ARBA00007957"/>
    </source>
</evidence>
<keyword evidence="9" id="KW-1185">Reference proteome</keyword>
<organism evidence="8 9">
    <name type="scientific">Brevirhabdus pacifica</name>
    <dbReference type="NCBI Taxonomy" id="1267768"/>
    <lineage>
        <taxon>Bacteria</taxon>
        <taxon>Pseudomonadati</taxon>
        <taxon>Pseudomonadota</taxon>
        <taxon>Alphaproteobacteria</taxon>
        <taxon>Rhodobacterales</taxon>
        <taxon>Paracoccaceae</taxon>
        <taxon>Brevirhabdus</taxon>
    </lineage>
</organism>
<dbReference type="PANTHER" id="PTHR33202">
    <property type="entry name" value="ZINC UPTAKE REGULATION PROTEIN"/>
    <property type="match status" value="1"/>
</dbReference>
<sequence>MADDPSSKRHAEGAPEQAPDQAIAFTAHDHRQCQARILARAEAHCASGGLRLTPVRRQTLEILLEAHRAMGAYEVLERLADHGFGSQPPVAYRALDFLVEAGCAHRVRRVNGYTACMHPGERHDPVLLICEGCGMVAESPSGGARRAVGQAAVPLEFQLEGVNIEGVGMCPACLADDGEGIGDGKGAPRSKDAGGGR</sequence>
<feature type="binding site" evidence="7">
    <location>
        <position position="130"/>
    </location>
    <ligand>
        <name>Zn(2+)</name>
        <dbReference type="ChEBI" id="CHEBI:29105"/>
    </ligand>
</feature>
<dbReference type="GO" id="GO:0000976">
    <property type="term" value="F:transcription cis-regulatory region binding"/>
    <property type="evidence" value="ECO:0007669"/>
    <property type="project" value="TreeGrafter"/>
</dbReference>
<reference evidence="8 9" key="1">
    <citation type="submission" date="2017-01" db="EMBL/GenBank/DDBJ databases">
        <title>Genomic analysis of Xuhuaishuia manganoxidans DY6-4.</title>
        <authorList>
            <person name="Wang X."/>
        </authorList>
    </citation>
    <scope>NUCLEOTIDE SEQUENCE [LARGE SCALE GENOMIC DNA]</scope>
    <source>
        <strain evidence="8 9">DY6-4</strain>
    </source>
</reference>
<proteinExistence type="inferred from homology"/>
<feature type="binding site" evidence="7">
    <location>
        <position position="170"/>
    </location>
    <ligand>
        <name>Zn(2+)</name>
        <dbReference type="ChEBI" id="CHEBI:29105"/>
    </ligand>
</feature>
<evidence type="ECO:0000256" key="6">
    <source>
        <dbReference type="ARBA" id="ARBA00023163"/>
    </source>
</evidence>
<evidence type="ECO:0000256" key="2">
    <source>
        <dbReference type="ARBA" id="ARBA00022491"/>
    </source>
</evidence>
<dbReference type="Gene3D" id="3.30.1490.190">
    <property type="match status" value="1"/>
</dbReference>
<dbReference type="InterPro" id="IPR036388">
    <property type="entry name" value="WH-like_DNA-bd_sf"/>
</dbReference>
<keyword evidence="7" id="KW-0479">Metal-binding</keyword>
<accession>A0A2M9DDZ8</accession>
<feature type="binding site" evidence="7">
    <location>
        <position position="133"/>
    </location>
    <ligand>
        <name>Zn(2+)</name>
        <dbReference type="ChEBI" id="CHEBI:29105"/>
    </ligand>
</feature>
<accession>A0A1U7DHD9</accession>
<dbReference type="EMBL" id="CP019124">
    <property type="protein sequence ID" value="APX89410.1"/>
    <property type="molecule type" value="Genomic_DNA"/>
</dbReference>
<keyword evidence="4" id="KW-0805">Transcription regulation</keyword>
<gene>
    <name evidence="8" type="ORF">BV394_06530</name>
</gene>
<dbReference type="Proteomes" id="UP000187266">
    <property type="component" value="Chromosome"/>
</dbReference>
<dbReference type="GO" id="GO:0045892">
    <property type="term" value="P:negative regulation of DNA-templated transcription"/>
    <property type="evidence" value="ECO:0007669"/>
    <property type="project" value="TreeGrafter"/>
</dbReference>
<comment type="cofactor">
    <cofactor evidence="7">
        <name>Zn(2+)</name>
        <dbReference type="ChEBI" id="CHEBI:29105"/>
    </cofactor>
    <text evidence="7">Binds 1 zinc ion per subunit.</text>
</comment>
<evidence type="ECO:0000313" key="9">
    <source>
        <dbReference type="Proteomes" id="UP000187266"/>
    </source>
</evidence>
<evidence type="ECO:0000256" key="3">
    <source>
        <dbReference type="ARBA" id="ARBA00022833"/>
    </source>
</evidence>
<dbReference type="GO" id="GO:0005829">
    <property type="term" value="C:cytosol"/>
    <property type="evidence" value="ECO:0007669"/>
    <property type="project" value="TreeGrafter"/>
</dbReference>